<accession>A0A5B8IWW6</accession>
<dbReference type="EMBL" id="CP102487">
    <property type="protein sequence ID" value="UUX58527.1"/>
    <property type="molecule type" value="Genomic_DNA"/>
</dbReference>
<evidence type="ECO:0000313" key="1">
    <source>
        <dbReference type="EMBL" id="QDY66420.1"/>
    </source>
</evidence>
<evidence type="ECO:0000313" key="4">
    <source>
        <dbReference type="Proteomes" id="UP001060018"/>
    </source>
</evidence>
<sequence length="196" mass="21867">MTAYEIEPDLEFWLPVPREFPGDGFQTPEEWAEDLSQCAIPDDAGLRETYRQLAVDVAVNQFEESSHTFWYSPEDGHALGTAHLAIFEDDPESSLEEIARPEYESVTPLHLESFKSGVFGKVVQTASTIASEEIAFDQIQASAAIGHIRTVGRSHGMIFVLEAYDADLTTLGFMMEPMVEFFESVSFAEDDEGEES</sequence>
<dbReference type="RefSeq" id="WP_146276427.1">
    <property type="nucleotide sequence ID" value="NZ_CP042260.1"/>
</dbReference>
<organism evidence="2 4">
    <name type="scientific">Glutamicibacter halophytocola</name>
    <dbReference type="NCBI Taxonomy" id="1933880"/>
    <lineage>
        <taxon>Bacteria</taxon>
        <taxon>Bacillati</taxon>
        <taxon>Actinomycetota</taxon>
        <taxon>Actinomycetes</taxon>
        <taxon>Micrococcales</taxon>
        <taxon>Micrococcaceae</taxon>
        <taxon>Glutamicibacter</taxon>
    </lineage>
</organism>
<keyword evidence="3" id="KW-1185">Reference proteome</keyword>
<dbReference type="OrthoDB" id="4966202at2"/>
<proteinExistence type="predicted"/>
<name>A0A5B8IWW6_9MICC</name>
<dbReference type="Proteomes" id="UP000320717">
    <property type="component" value="Chromosome"/>
</dbReference>
<gene>
    <name evidence="1" type="ORF">FQA45_08835</name>
    <name evidence="2" type="ORF">NUH22_14675</name>
</gene>
<dbReference type="AlphaFoldDB" id="A0A5B8IWW6"/>
<dbReference type="EMBL" id="CP042260">
    <property type="protein sequence ID" value="QDY66420.1"/>
    <property type="molecule type" value="Genomic_DNA"/>
</dbReference>
<reference evidence="1 3" key="1">
    <citation type="submission" date="2019-07" db="EMBL/GenBank/DDBJ databases">
        <title>Complete Genome Sequence of drought tolerant Plant Growth-Promoting Rhizobacterium Glutamicibacter halophytocola DR408.</title>
        <authorList>
            <person name="Nishu S.D."/>
            <person name="Lee T.K."/>
        </authorList>
    </citation>
    <scope>NUCLEOTIDE SEQUENCE [LARGE SCALE GENOMIC DNA]</scope>
    <source>
        <strain evidence="1 3">DR408</strain>
    </source>
</reference>
<protein>
    <submittedName>
        <fullName evidence="2">Uncharacterized protein</fullName>
    </submittedName>
</protein>
<evidence type="ECO:0000313" key="3">
    <source>
        <dbReference type="Proteomes" id="UP000320717"/>
    </source>
</evidence>
<dbReference type="Proteomes" id="UP001060018">
    <property type="component" value="Chromosome"/>
</dbReference>
<reference evidence="2" key="2">
    <citation type="journal article" date="2022" name="Pest Manag. Sci.">
        <title>Glutamicibacter halophytocola-mediated host fitness of potato tuber moth on Solanaceae crops.</title>
        <authorList>
            <person name="Wang W."/>
            <person name="Xiao G."/>
            <person name="Du G."/>
            <person name="Chang L."/>
            <person name="Yang Y."/>
            <person name="Ye J."/>
            <person name="Chen B."/>
        </authorList>
    </citation>
    <scope>NUCLEOTIDE SEQUENCE</scope>
    <source>
        <strain evidence="2">S2</strain>
    </source>
</reference>
<evidence type="ECO:0000313" key="2">
    <source>
        <dbReference type="EMBL" id="UUX58527.1"/>
    </source>
</evidence>